<keyword evidence="3" id="KW-1185">Reference proteome</keyword>
<name>A0A9P6D6A1_PLEER</name>
<dbReference type="EMBL" id="MU154573">
    <property type="protein sequence ID" value="KAF9494406.1"/>
    <property type="molecule type" value="Genomic_DNA"/>
</dbReference>
<dbReference type="AlphaFoldDB" id="A0A9P6D6A1"/>
<comment type="caution">
    <text evidence="2">The sequence shown here is derived from an EMBL/GenBank/DDBJ whole genome shotgun (WGS) entry which is preliminary data.</text>
</comment>
<sequence length="83" mass="9642">MAVHEQIEPENVEDTVLVEDMKEHILPIEEGGDPVEEHIQSPGTVPKDGQDLKESQMTWNTWELCESLMNDFASFRMMQEQPW</sequence>
<proteinExistence type="predicted"/>
<accession>A0A9P6D6A1</accession>
<reference evidence="2" key="1">
    <citation type="submission" date="2020-11" db="EMBL/GenBank/DDBJ databases">
        <authorList>
            <consortium name="DOE Joint Genome Institute"/>
            <person name="Ahrendt S."/>
            <person name="Riley R."/>
            <person name="Andreopoulos W."/>
            <person name="Labutti K."/>
            <person name="Pangilinan J."/>
            <person name="Ruiz-Duenas F.J."/>
            <person name="Barrasa J.M."/>
            <person name="Sanchez-Garcia M."/>
            <person name="Camarero S."/>
            <person name="Miyauchi S."/>
            <person name="Serrano A."/>
            <person name="Linde D."/>
            <person name="Babiker R."/>
            <person name="Drula E."/>
            <person name="Ayuso-Fernandez I."/>
            <person name="Pacheco R."/>
            <person name="Padilla G."/>
            <person name="Ferreira P."/>
            <person name="Barriuso J."/>
            <person name="Kellner H."/>
            <person name="Castanera R."/>
            <person name="Alfaro M."/>
            <person name="Ramirez L."/>
            <person name="Pisabarro A.G."/>
            <person name="Kuo A."/>
            <person name="Tritt A."/>
            <person name="Lipzen A."/>
            <person name="He G."/>
            <person name="Yan M."/>
            <person name="Ng V."/>
            <person name="Cullen D."/>
            <person name="Martin F."/>
            <person name="Rosso M.-N."/>
            <person name="Henrissat B."/>
            <person name="Hibbett D."/>
            <person name="Martinez A.T."/>
            <person name="Grigoriev I.V."/>
        </authorList>
    </citation>
    <scope>NUCLEOTIDE SEQUENCE</scope>
    <source>
        <strain evidence="2">ATCC 90797</strain>
    </source>
</reference>
<feature type="region of interest" description="Disordered" evidence="1">
    <location>
        <begin position="33"/>
        <end position="53"/>
    </location>
</feature>
<organism evidence="2 3">
    <name type="scientific">Pleurotus eryngii</name>
    <name type="common">Boletus of the steppes</name>
    <dbReference type="NCBI Taxonomy" id="5323"/>
    <lineage>
        <taxon>Eukaryota</taxon>
        <taxon>Fungi</taxon>
        <taxon>Dikarya</taxon>
        <taxon>Basidiomycota</taxon>
        <taxon>Agaricomycotina</taxon>
        <taxon>Agaricomycetes</taxon>
        <taxon>Agaricomycetidae</taxon>
        <taxon>Agaricales</taxon>
        <taxon>Pleurotineae</taxon>
        <taxon>Pleurotaceae</taxon>
        <taxon>Pleurotus</taxon>
    </lineage>
</organism>
<evidence type="ECO:0000313" key="3">
    <source>
        <dbReference type="Proteomes" id="UP000807025"/>
    </source>
</evidence>
<evidence type="ECO:0000256" key="1">
    <source>
        <dbReference type="SAM" id="MobiDB-lite"/>
    </source>
</evidence>
<gene>
    <name evidence="2" type="ORF">BDN71DRAFT_1507684</name>
</gene>
<evidence type="ECO:0000313" key="2">
    <source>
        <dbReference type="EMBL" id="KAF9494406.1"/>
    </source>
</evidence>
<dbReference type="Proteomes" id="UP000807025">
    <property type="component" value="Unassembled WGS sequence"/>
</dbReference>
<protein>
    <submittedName>
        <fullName evidence="2">Uncharacterized protein</fullName>
    </submittedName>
</protein>